<dbReference type="AlphaFoldDB" id="A0A067N991"/>
<proteinExistence type="predicted"/>
<organism evidence="1 2">
    <name type="scientific">Pleurotus ostreatus (strain PC15)</name>
    <name type="common">Oyster mushroom</name>
    <dbReference type="NCBI Taxonomy" id="1137138"/>
    <lineage>
        <taxon>Eukaryota</taxon>
        <taxon>Fungi</taxon>
        <taxon>Dikarya</taxon>
        <taxon>Basidiomycota</taxon>
        <taxon>Agaricomycotina</taxon>
        <taxon>Agaricomycetes</taxon>
        <taxon>Agaricomycetidae</taxon>
        <taxon>Agaricales</taxon>
        <taxon>Pleurotineae</taxon>
        <taxon>Pleurotaceae</taxon>
        <taxon>Pleurotus</taxon>
    </lineage>
</organism>
<dbReference type="EMBL" id="KL198011">
    <property type="protein sequence ID" value="KDQ24394.1"/>
    <property type="molecule type" value="Genomic_DNA"/>
</dbReference>
<sequence>MWEPPEILELLLHLNMTIEANVKFNRLKSMHNSDGIVWNLVWKIGDVGVSTLSYRHVGLLAGFTKDVIGYWMNDLSAYSKPTTMLVGIRRIRATKESDTAVLRLRSQSAYVLTARRAFEERATRNIKLPQSSVTGLEYEKRLNTAAEAPAYRATR</sequence>
<name>A0A067N991_PLEO1</name>
<dbReference type="HOGENOM" id="CLU_1696249_0_0_1"/>
<dbReference type="InParanoid" id="A0A067N991"/>
<evidence type="ECO:0000313" key="1">
    <source>
        <dbReference type="EMBL" id="KDQ24394.1"/>
    </source>
</evidence>
<dbReference type="Proteomes" id="UP000027073">
    <property type="component" value="Unassembled WGS sequence"/>
</dbReference>
<accession>A0A067N991</accession>
<dbReference type="VEuPathDB" id="FungiDB:PLEOSDRAFT_1072172"/>
<reference evidence="2" key="1">
    <citation type="journal article" date="2014" name="Proc. Natl. Acad. Sci. U.S.A.">
        <title>Extensive sampling of basidiomycete genomes demonstrates inadequacy of the white-rot/brown-rot paradigm for wood decay fungi.</title>
        <authorList>
            <person name="Riley R."/>
            <person name="Salamov A.A."/>
            <person name="Brown D.W."/>
            <person name="Nagy L.G."/>
            <person name="Floudas D."/>
            <person name="Held B.W."/>
            <person name="Levasseur A."/>
            <person name="Lombard V."/>
            <person name="Morin E."/>
            <person name="Otillar R."/>
            <person name="Lindquist E.A."/>
            <person name="Sun H."/>
            <person name="LaButti K.M."/>
            <person name="Schmutz J."/>
            <person name="Jabbour D."/>
            <person name="Luo H."/>
            <person name="Baker S.E."/>
            <person name="Pisabarro A.G."/>
            <person name="Walton J.D."/>
            <person name="Blanchette R.A."/>
            <person name="Henrissat B."/>
            <person name="Martin F."/>
            <person name="Cullen D."/>
            <person name="Hibbett D.S."/>
            <person name="Grigoriev I.V."/>
        </authorList>
    </citation>
    <scope>NUCLEOTIDE SEQUENCE [LARGE SCALE GENOMIC DNA]</scope>
    <source>
        <strain evidence="2">PC15</strain>
    </source>
</reference>
<gene>
    <name evidence="1" type="ORF">PLEOSDRAFT_1072172</name>
</gene>
<evidence type="ECO:0000313" key="2">
    <source>
        <dbReference type="Proteomes" id="UP000027073"/>
    </source>
</evidence>
<protein>
    <submittedName>
        <fullName evidence="1">Uncharacterized protein</fullName>
    </submittedName>
</protein>